<dbReference type="RefSeq" id="WP_019226010.1">
    <property type="nucleotide sequence ID" value="NZ_CP046996.1"/>
</dbReference>
<protein>
    <recommendedName>
        <fullName evidence="4">DUF1360 domain-containing protein</fullName>
    </recommendedName>
</protein>
<dbReference type="Proteomes" id="UP000430508">
    <property type="component" value="Chromosome"/>
</dbReference>
<dbReference type="EMBL" id="CP046996">
    <property type="protein sequence ID" value="QHA01404.1"/>
    <property type="molecule type" value="Genomic_DNA"/>
</dbReference>
<evidence type="ECO:0000313" key="2">
    <source>
        <dbReference type="EMBL" id="QHA01404.1"/>
    </source>
</evidence>
<keyword evidence="1" id="KW-0472">Membrane</keyword>
<name>A0A857DJC9_9FIRM</name>
<evidence type="ECO:0008006" key="4">
    <source>
        <dbReference type="Google" id="ProtNLM"/>
    </source>
</evidence>
<accession>A0A857DJC9</accession>
<evidence type="ECO:0000256" key="1">
    <source>
        <dbReference type="SAM" id="Phobius"/>
    </source>
</evidence>
<evidence type="ECO:0000313" key="3">
    <source>
        <dbReference type="Proteomes" id="UP000430508"/>
    </source>
</evidence>
<feature type="transmembrane region" description="Helical" evidence="1">
    <location>
        <begin position="67"/>
        <end position="88"/>
    </location>
</feature>
<gene>
    <name evidence="2" type="ORF">GQ588_12530</name>
</gene>
<keyword evidence="1" id="KW-0812">Transmembrane</keyword>
<feature type="transmembrane region" description="Helical" evidence="1">
    <location>
        <begin position="6"/>
        <end position="22"/>
    </location>
</feature>
<feature type="transmembrane region" description="Helical" evidence="1">
    <location>
        <begin position="34"/>
        <end position="55"/>
    </location>
</feature>
<reference evidence="2 3" key="1">
    <citation type="submission" date="2019-12" db="EMBL/GenBank/DDBJ databases">
        <title>Sequence classification of anaerobic respiratory reductive dehalogenases: First we see many, then we see few.</title>
        <authorList>
            <person name="Molenda O."/>
            <person name="Puentes Jacome L.A."/>
            <person name="Cao X."/>
            <person name="Nesbo C.L."/>
            <person name="Tang S."/>
            <person name="Morson N."/>
            <person name="Patron J."/>
            <person name="Lomheim L."/>
            <person name="Wishart D.S."/>
            <person name="Edwards E.A."/>
        </authorList>
    </citation>
    <scope>NUCLEOTIDE SEQUENCE [LARGE SCALE GENOMIC DNA]</scope>
    <source>
        <strain evidence="2 3">12DCA</strain>
    </source>
</reference>
<keyword evidence="1" id="KW-1133">Transmembrane helix</keyword>
<proteinExistence type="predicted"/>
<dbReference type="AlphaFoldDB" id="A0A857DJC9"/>
<organism evidence="2 3">
    <name type="scientific">Dehalobacter restrictus</name>
    <dbReference type="NCBI Taxonomy" id="55583"/>
    <lineage>
        <taxon>Bacteria</taxon>
        <taxon>Bacillati</taxon>
        <taxon>Bacillota</taxon>
        <taxon>Clostridia</taxon>
        <taxon>Eubacteriales</taxon>
        <taxon>Desulfitobacteriaceae</taxon>
        <taxon>Dehalobacter</taxon>
    </lineage>
</organism>
<sequence length="104" mass="12192">MVFELLLALSLRFFLFDFVLFKKIRDALRQKGYFFRKLFGCPFCQGFWCGLAIFLYYHSLQPDLQQFIAFLGFGFVSAYLGLISAVLIDPLIQRYERNTGIPLQ</sequence>